<keyword evidence="1" id="KW-1133">Transmembrane helix</keyword>
<reference evidence="3" key="1">
    <citation type="submission" date="2017-02" db="EMBL/GenBank/DDBJ databases">
        <authorList>
            <person name="Varghese N."/>
            <person name="Submissions S."/>
        </authorList>
    </citation>
    <scope>NUCLEOTIDE SEQUENCE [LARGE SCALE GENOMIC DNA]</scope>
    <source>
        <strain evidence="3">DSM 22385</strain>
    </source>
</reference>
<evidence type="ECO:0000313" key="2">
    <source>
        <dbReference type="EMBL" id="SKB67700.1"/>
    </source>
</evidence>
<keyword evidence="1" id="KW-0472">Membrane</keyword>
<proteinExistence type="predicted"/>
<evidence type="ECO:0000313" key="3">
    <source>
        <dbReference type="Proteomes" id="UP000189981"/>
    </source>
</evidence>
<feature type="transmembrane region" description="Helical" evidence="1">
    <location>
        <begin position="51"/>
        <end position="68"/>
    </location>
</feature>
<keyword evidence="1" id="KW-0812">Transmembrane</keyword>
<organism evidence="2 3">
    <name type="scientific">Daejeonella lutea</name>
    <dbReference type="NCBI Taxonomy" id="572036"/>
    <lineage>
        <taxon>Bacteria</taxon>
        <taxon>Pseudomonadati</taxon>
        <taxon>Bacteroidota</taxon>
        <taxon>Sphingobacteriia</taxon>
        <taxon>Sphingobacteriales</taxon>
        <taxon>Sphingobacteriaceae</taxon>
        <taxon>Daejeonella</taxon>
    </lineage>
</organism>
<gene>
    <name evidence="2" type="ORF">SAMN05661099_2190</name>
</gene>
<dbReference type="AlphaFoldDB" id="A0A1T5D879"/>
<feature type="transmembrane region" description="Helical" evidence="1">
    <location>
        <begin position="18"/>
        <end position="39"/>
    </location>
</feature>
<accession>A0A1T5D879</accession>
<dbReference type="EMBL" id="FUYR01000002">
    <property type="protein sequence ID" value="SKB67700.1"/>
    <property type="molecule type" value="Genomic_DNA"/>
</dbReference>
<dbReference type="Proteomes" id="UP000189981">
    <property type="component" value="Unassembled WGS sequence"/>
</dbReference>
<dbReference type="STRING" id="572036.SAMN05661099_2190"/>
<sequence>MALDKEQEKVQKSPAKRFLFILGLGMFTLYFVLGVIIMFWKDFPIDMSQNYRIAFGILLIGYSFLRFVRLLRSQ</sequence>
<name>A0A1T5D879_9SPHI</name>
<keyword evidence="3" id="KW-1185">Reference proteome</keyword>
<evidence type="ECO:0000256" key="1">
    <source>
        <dbReference type="SAM" id="Phobius"/>
    </source>
</evidence>
<dbReference type="OrthoDB" id="1376970at2"/>
<protein>
    <submittedName>
        <fullName evidence="2">Uncharacterized protein</fullName>
    </submittedName>
</protein>